<reference evidence="3" key="1">
    <citation type="submission" date="2014-03" db="EMBL/GenBank/DDBJ databases">
        <authorList>
            <person name="Aksoy S."/>
            <person name="Warren W."/>
            <person name="Wilson R.K."/>
        </authorList>
    </citation>
    <scope>NUCLEOTIDE SEQUENCE [LARGE SCALE GENOMIC DNA]</scope>
    <source>
        <strain evidence="3">IAEA</strain>
    </source>
</reference>
<keyword evidence="1" id="KW-1133">Transmembrane helix</keyword>
<dbReference type="VEuPathDB" id="VectorBase:GBRI023603"/>
<keyword evidence="1" id="KW-0472">Membrane</keyword>
<dbReference type="AlphaFoldDB" id="A0A1A9WL66"/>
<organism evidence="2 3">
    <name type="scientific">Glossina brevipalpis</name>
    <dbReference type="NCBI Taxonomy" id="37001"/>
    <lineage>
        <taxon>Eukaryota</taxon>
        <taxon>Metazoa</taxon>
        <taxon>Ecdysozoa</taxon>
        <taxon>Arthropoda</taxon>
        <taxon>Hexapoda</taxon>
        <taxon>Insecta</taxon>
        <taxon>Pterygota</taxon>
        <taxon>Neoptera</taxon>
        <taxon>Endopterygota</taxon>
        <taxon>Diptera</taxon>
        <taxon>Brachycera</taxon>
        <taxon>Muscomorpha</taxon>
        <taxon>Hippoboscoidea</taxon>
        <taxon>Glossinidae</taxon>
        <taxon>Glossina</taxon>
    </lineage>
</organism>
<protein>
    <submittedName>
        <fullName evidence="2">Uncharacterized protein</fullName>
    </submittedName>
</protein>
<sequence length="158" mass="17897">MTDNKRLGVYERQQQRQQNNVTNISISTLLNACLLGLAWLSLKLFKILRQPTTVIARVAVYDDDDVDYNDDDADDDDSVESSSTAMYLRIKCGDPHGALGGFLNLSKCPVASVSNPDYLWISQNGRLLVIAIQCRLFAEEHVNNCCDKVRQHFYKRLL</sequence>
<feature type="transmembrane region" description="Helical" evidence="1">
    <location>
        <begin position="21"/>
        <end position="42"/>
    </location>
</feature>
<accession>A0A1A9WL66</accession>
<reference evidence="2" key="2">
    <citation type="submission" date="2020-05" db="UniProtKB">
        <authorList>
            <consortium name="EnsemblMetazoa"/>
        </authorList>
    </citation>
    <scope>IDENTIFICATION</scope>
    <source>
        <strain evidence="2">IAEA</strain>
    </source>
</reference>
<evidence type="ECO:0000313" key="3">
    <source>
        <dbReference type="Proteomes" id="UP000091820"/>
    </source>
</evidence>
<evidence type="ECO:0000313" key="2">
    <source>
        <dbReference type="EnsemblMetazoa" id="GBRI023603-PA"/>
    </source>
</evidence>
<proteinExistence type="predicted"/>
<evidence type="ECO:0000256" key="1">
    <source>
        <dbReference type="SAM" id="Phobius"/>
    </source>
</evidence>
<dbReference type="EnsemblMetazoa" id="GBRI023603-RA">
    <property type="protein sequence ID" value="GBRI023603-PA"/>
    <property type="gene ID" value="GBRI023603"/>
</dbReference>
<keyword evidence="1" id="KW-0812">Transmembrane</keyword>
<name>A0A1A9WL66_9MUSC</name>
<keyword evidence="3" id="KW-1185">Reference proteome</keyword>
<dbReference type="Proteomes" id="UP000091820">
    <property type="component" value="Unassembled WGS sequence"/>
</dbReference>